<proteinExistence type="predicted"/>
<protein>
    <submittedName>
        <fullName evidence="1">Uncharacterized protein</fullName>
    </submittedName>
</protein>
<dbReference type="RefSeq" id="WP_002694344.1">
    <property type="nucleotide sequence ID" value="NZ_AAWS01000004.1"/>
</dbReference>
<accession>A1ZF84</accession>
<organism evidence="1 2">
    <name type="scientific">Microscilla marina ATCC 23134</name>
    <dbReference type="NCBI Taxonomy" id="313606"/>
    <lineage>
        <taxon>Bacteria</taxon>
        <taxon>Pseudomonadati</taxon>
        <taxon>Bacteroidota</taxon>
        <taxon>Cytophagia</taxon>
        <taxon>Cytophagales</taxon>
        <taxon>Microscillaceae</taxon>
        <taxon>Microscilla</taxon>
    </lineage>
</organism>
<name>A1ZF84_MICM2</name>
<comment type="caution">
    <text evidence="1">The sequence shown here is derived from an EMBL/GenBank/DDBJ whole genome shotgun (WGS) entry which is preliminary data.</text>
</comment>
<keyword evidence="2" id="KW-1185">Reference proteome</keyword>
<evidence type="ECO:0000313" key="2">
    <source>
        <dbReference type="Proteomes" id="UP000004095"/>
    </source>
</evidence>
<evidence type="ECO:0000313" key="1">
    <source>
        <dbReference type="EMBL" id="EAY31186.1"/>
    </source>
</evidence>
<gene>
    <name evidence="1" type="ORF">M23134_07596</name>
</gene>
<dbReference type="EMBL" id="AAWS01000004">
    <property type="protein sequence ID" value="EAY31186.1"/>
    <property type="molecule type" value="Genomic_DNA"/>
</dbReference>
<sequence length="147" mass="16950">MDIVNVTLFYILLSLVPVDKNQFQISTKEPESKTEVTINFIRSLDKWQAVKSTEKEGLSIYFKDKTAYIKTLGSDSYAKIDWLEKAKVVTNHKKWSKVTKVTVKQIATKPFIFSVTKEGKNRRVIKLKATHHPEVSQKTPVVHVSWK</sequence>
<dbReference type="Proteomes" id="UP000004095">
    <property type="component" value="Unassembled WGS sequence"/>
</dbReference>
<reference evidence="1 2" key="1">
    <citation type="submission" date="2007-01" db="EMBL/GenBank/DDBJ databases">
        <authorList>
            <person name="Haygood M."/>
            <person name="Podell S."/>
            <person name="Anderson C."/>
            <person name="Hopkinson B."/>
            <person name="Roe K."/>
            <person name="Barbeau K."/>
            <person name="Gaasterland T."/>
            <person name="Ferriera S."/>
            <person name="Johnson J."/>
            <person name="Kravitz S."/>
            <person name="Beeson K."/>
            <person name="Sutton G."/>
            <person name="Rogers Y.-H."/>
            <person name="Friedman R."/>
            <person name="Frazier M."/>
            <person name="Venter J.C."/>
        </authorList>
    </citation>
    <scope>NUCLEOTIDE SEQUENCE [LARGE SCALE GENOMIC DNA]</scope>
    <source>
        <strain evidence="1 2">ATCC 23134</strain>
    </source>
</reference>
<dbReference type="AlphaFoldDB" id="A1ZF84"/>